<dbReference type="GO" id="GO:0005096">
    <property type="term" value="F:GTPase activator activity"/>
    <property type="evidence" value="ECO:0007669"/>
    <property type="project" value="TreeGrafter"/>
</dbReference>
<comment type="caution">
    <text evidence="3">The sequence shown here is derived from an EMBL/GenBank/DDBJ whole genome shotgun (WGS) entry which is preliminary data.</text>
</comment>
<sequence length="320" mass="37469">MLRRADFWKEESEAPLLRLNRSFLPSDEILEKIEDNAEDDFVTNFDHVRIIRLDAERTFVNIKQRTTLMHVLSFLQNEFNSYHQAMSYVAGFLLLTNSPTKVIEKMRQLHQNVLIGYWTEEPVAFATDAYVFDYLLADYYPDIHQHLSKHFILPETYAQKWFTTLCVGVLPFKALFQFFDTFITNGSSTSTNIFLFQFALSLTKHIREGLLQTKNVAVMYQYLRLDSSIPQFDAKLDELAVSIVDKAKDYDLSSYDFVKLREKAYNEKLRSRLEAAKRSHDERKVSITSSSSDHESEEEEEAQPITMKTLVNRMENLHIE</sequence>
<dbReference type="SUPFAM" id="SSF47923">
    <property type="entry name" value="Ypt/Rab-GAP domain of gyp1p"/>
    <property type="match status" value="2"/>
</dbReference>
<dbReference type="PANTHER" id="PTHR47219:SF15">
    <property type="entry name" value="TBC1 DOMAIN FAMILY MEMBER 12 ISOFORM X1"/>
    <property type="match status" value="1"/>
</dbReference>
<evidence type="ECO:0000313" key="3">
    <source>
        <dbReference type="EMBL" id="CAF1647817.1"/>
    </source>
</evidence>
<dbReference type="InterPro" id="IPR050302">
    <property type="entry name" value="Rab_GAP_TBC_domain"/>
</dbReference>
<feature type="domain" description="Rab-GAP TBC" evidence="2">
    <location>
        <begin position="1"/>
        <end position="186"/>
    </location>
</feature>
<feature type="region of interest" description="Disordered" evidence="1">
    <location>
        <begin position="280"/>
        <end position="309"/>
    </location>
</feature>
<dbReference type="Proteomes" id="UP000663828">
    <property type="component" value="Unassembled WGS sequence"/>
</dbReference>
<gene>
    <name evidence="3" type="ORF">XAT740_LOCUS54421</name>
</gene>
<keyword evidence="4" id="KW-1185">Reference proteome</keyword>
<name>A0A816EL30_ADIRI</name>
<protein>
    <recommendedName>
        <fullName evidence="2">Rab-GAP TBC domain-containing protein</fullName>
    </recommendedName>
</protein>
<dbReference type="SMART" id="SM00164">
    <property type="entry name" value="TBC"/>
    <property type="match status" value="1"/>
</dbReference>
<dbReference type="Pfam" id="PF00566">
    <property type="entry name" value="RabGAP-TBC"/>
    <property type="match status" value="1"/>
</dbReference>
<accession>A0A816EL30</accession>
<evidence type="ECO:0000313" key="4">
    <source>
        <dbReference type="Proteomes" id="UP000663828"/>
    </source>
</evidence>
<dbReference type="PANTHER" id="PTHR47219">
    <property type="entry name" value="RAB GTPASE-ACTIVATING PROTEIN 1-LIKE"/>
    <property type="match status" value="1"/>
</dbReference>
<evidence type="ECO:0000256" key="1">
    <source>
        <dbReference type="SAM" id="MobiDB-lite"/>
    </source>
</evidence>
<dbReference type="InterPro" id="IPR035969">
    <property type="entry name" value="Rab-GAP_TBC_sf"/>
</dbReference>
<dbReference type="GO" id="GO:0031267">
    <property type="term" value="F:small GTPase binding"/>
    <property type="evidence" value="ECO:0007669"/>
    <property type="project" value="TreeGrafter"/>
</dbReference>
<dbReference type="EMBL" id="CAJNOR010009753">
    <property type="protein sequence ID" value="CAF1647817.1"/>
    <property type="molecule type" value="Genomic_DNA"/>
</dbReference>
<proteinExistence type="predicted"/>
<dbReference type="InterPro" id="IPR000195">
    <property type="entry name" value="Rab-GAP-TBC_dom"/>
</dbReference>
<dbReference type="AlphaFoldDB" id="A0A816EL30"/>
<dbReference type="Gene3D" id="1.10.472.80">
    <property type="entry name" value="Ypt/Rab-GAP domain of gyp1p, domain 3"/>
    <property type="match status" value="1"/>
</dbReference>
<organism evidence="3 4">
    <name type="scientific">Adineta ricciae</name>
    <name type="common">Rotifer</name>
    <dbReference type="NCBI Taxonomy" id="249248"/>
    <lineage>
        <taxon>Eukaryota</taxon>
        <taxon>Metazoa</taxon>
        <taxon>Spiralia</taxon>
        <taxon>Gnathifera</taxon>
        <taxon>Rotifera</taxon>
        <taxon>Eurotatoria</taxon>
        <taxon>Bdelloidea</taxon>
        <taxon>Adinetida</taxon>
        <taxon>Adinetidae</taxon>
        <taxon>Adineta</taxon>
    </lineage>
</organism>
<dbReference type="PROSITE" id="PS50086">
    <property type="entry name" value="TBC_RABGAP"/>
    <property type="match status" value="1"/>
</dbReference>
<reference evidence="3" key="1">
    <citation type="submission" date="2021-02" db="EMBL/GenBank/DDBJ databases">
        <authorList>
            <person name="Nowell W R."/>
        </authorList>
    </citation>
    <scope>NUCLEOTIDE SEQUENCE</scope>
</reference>
<evidence type="ECO:0000259" key="2">
    <source>
        <dbReference type="PROSITE" id="PS50086"/>
    </source>
</evidence>